<dbReference type="NCBIfam" id="NF004224">
    <property type="entry name" value="PRK05671.1"/>
    <property type="match status" value="1"/>
</dbReference>
<dbReference type="InterPro" id="IPR036291">
    <property type="entry name" value="NAD(P)-bd_dom_sf"/>
</dbReference>
<evidence type="ECO:0000313" key="3">
    <source>
        <dbReference type="EMBL" id="SCZ67942.1"/>
    </source>
</evidence>
<evidence type="ECO:0000259" key="2">
    <source>
        <dbReference type="SMART" id="SM00859"/>
    </source>
</evidence>
<evidence type="ECO:0000313" key="4">
    <source>
        <dbReference type="Proteomes" id="UP000199648"/>
    </source>
</evidence>
<sequence length="338" mass="35897">MSKAFDVAVVGATTLVGAAIIESLADRDFPVGQLFLLERGAESSYAQFRGKRVPVKDPDSFDFTHSRIVFLACDEALAAEVAPPAVEAGCIVIDASGAFDSDPDLPVIVPEVNPEAVGDFEARHILVSPSSAAVILALALAPIQRQVGVTRVNVVSFHAVSGQGKAGVNELASQTAKLLNAQPVETGIFSRQIAFNVLPQVGAPEPGGYNREERALMDGLRRVFAAPDLGINHTAVQLPLFFGHGMVVHLETHGALSSEELRELYRKTPGIEVSDDSEEGYPTPVTEAADSAALHVGRIRQDASHPNGLDLWLVADNIRRGGAINCVRIAEVLVGEFL</sequence>
<keyword evidence="4" id="KW-1185">Reference proteome</keyword>
<evidence type="ECO:0000256" key="1">
    <source>
        <dbReference type="ARBA" id="ARBA00010584"/>
    </source>
</evidence>
<dbReference type="Proteomes" id="UP000199648">
    <property type="component" value="Unassembled WGS sequence"/>
</dbReference>
<name>A0A1G5R1L3_9GAMM</name>
<dbReference type="NCBIfam" id="NF005957">
    <property type="entry name" value="PRK08040.1"/>
    <property type="match status" value="1"/>
</dbReference>
<dbReference type="Gene3D" id="3.30.360.10">
    <property type="entry name" value="Dihydrodipicolinate Reductase, domain 2"/>
    <property type="match status" value="1"/>
</dbReference>
<dbReference type="InterPro" id="IPR000534">
    <property type="entry name" value="Semialdehyde_DH_NAD-bd"/>
</dbReference>
<dbReference type="NCBIfam" id="NF011456">
    <property type="entry name" value="PRK14874.1"/>
    <property type="match status" value="1"/>
</dbReference>
<reference evidence="3 4" key="1">
    <citation type="submission" date="2016-10" db="EMBL/GenBank/DDBJ databases">
        <authorList>
            <person name="de Groot N.N."/>
        </authorList>
    </citation>
    <scope>NUCLEOTIDE SEQUENCE [LARGE SCALE GENOMIC DNA]</scope>
    <source>
        <strain evidence="3 4">HLD2</strain>
    </source>
</reference>
<dbReference type="Gene3D" id="3.40.50.720">
    <property type="entry name" value="NAD(P)-binding Rossmann-like Domain"/>
    <property type="match status" value="1"/>
</dbReference>
<accession>A0A1G5R1L3</accession>
<organism evidence="3 4">
    <name type="scientific">Thiohalomonas denitrificans</name>
    <dbReference type="NCBI Taxonomy" id="415747"/>
    <lineage>
        <taxon>Bacteria</taxon>
        <taxon>Pseudomonadati</taxon>
        <taxon>Pseudomonadota</taxon>
        <taxon>Gammaproteobacteria</taxon>
        <taxon>Thiohalomonadales</taxon>
        <taxon>Thiohalomonadaceae</taxon>
        <taxon>Thiohalomonas</taxon>
    </lineage>
</organism>
<dbReference type="PANTHER" id="PTHR46278">
    <property type="entry name" value="DEHYDROGENASE, PUTATIVE-RELATED"/>
    <property type="match status" value="1"/>
</dbReference>
<feature type="domain" description="Semialdehyde dehydrogenase NAD-binding" evidence="2">
    <location>
        <begin position="6"/>
        <end position="120"/>
    </location>
</feature>
<dbReference type="STRING" id="415747.SAMN03097708_03233"/>
<dbReference type="CDD" id="cd17894">
    <property type="entry name" value="ASADH_USG1_N"/>
    <property type="match status" value="1"/>
</dbReference>
<dbReference type="InterPro" id="IPR012280">
    <property type="entry name" value="Semialdhyde_DH_dimer_dom"/>
</dbReference>
<dbReference type="GO" id="GO:0046983">
    <property type="term" value="F:protein dimerization activity"/>
    <property type="evidence" value="ECO:0007669"/>
    <property type="project" value="InterPro"/>
</dbReference>
<dbReference type="GO" id="GO:0051287">
    <property type="term" value="F:NAD binding"/>
    <property type="evidence" value="ECO:0007669"/>
    <property type="project" value="InterPro"/>
</dbReference>
<comment type="similarity">
    <text evidence="1">Belongs to the aspartate-semialdehyde dehydrogenase family.</text>
</comment>
<dbReference type="GO" id="GO:0016620">
    <property type="term" value="F:oxidoreductase activity, acting on the aldehyde or oxo group of donors, NAD or NADP as acceptor"/>
    <property type="evidence" value="ECO:0007669"/>
    <property type="project" value="InterPro"/>
</dbReference>
<dbReference type="RefSeq" id="WP_092999232.1">
    <property type="nucleotide sequence ID" value="NZ_FMWD01000017.1"/>
</dbReference>
<proteinExistence type="inferred from homology"/>
<dbReference type="CDD" id="cd18129">
    <property type="entry name" value="ASADH_C_USG1_like"/>
    <property type="match status" value="1"/>
</dbReference>
<dbReference type="Pfam" id="PF02774">
    <property type="entry name" value="Semialdhyde_dhC"/>
    <property type="match status" value="1"/>
</dbReference>
<dbReference type="Pfam" id="PF01118">
    <property type="entry name" value="Semialdhyde_dh"/>
    <property type="match status" value="1"/>
</dbReference>
<dbReference type="PIRSF" id="PIRSF000148">
    <property type="entry name" value="ASA_dh"/>
    <property type="match status" value="1"/>
</dbReference>
<protein>
    <submittedName>
        <fullName evidence="3">Aspartate-semialdehyde dehydrogenase</fullName>
    </submittedName>
</protein>
<dbReference type="GO" id="GO:0008652">
    <property type="term" value="P:amino acid biosynthetic process"/>
    <property type="evidence" value="ECO:0007669"/>
    <property type="project" value="InterPro"/>
</dbReference>
<dbReference type="SUPFAM" id="SSF55347">
    <property type="entry name" value="Glyceraldehyde-3-phosphate dehydrogenase-like, C-terminal domain"/>
    <property type="match status" value="1"/>
</dbReference>
<dbReference type="EMBL" id="FMWD01000017">
    <property type="protein sequence ID" value="SCZ67942.1"/>
    <property type="molecule type" value="Genomic_DNA"/>
</dbReference>
<dbReference type="AlphaFoldDB" id="A0A1G5R1L3"/>
<dbReference type="SMART" id="SM00859">
    <property type="entry name" value="Semialdhyde_dh"/>
    <property type="match status" value="1"/>
</dbReference>
<dbReference type="OrthoDB" id="9805684at2"/>
<dbReference type="PANTHER" id="PTHR46278:SF2">
    <property type="entry name" value="ASPARTATE-SEMIALDEHYDE DEHYDROGENASE"/>
    <property type="match status" value="1"/>
</dbReference>
<gene>
    <name evidence="3" type="ORF">SAMN03097708_03233</name>
</gene>
<dbReference type="SUPFAM" id="SSF51735">
    <property type="entry name" value="NAD(P)-binding Rossmann-fold domains"/>
    <property type="match status" value="1"/>
</dbReference>